<protein>
    <recommendedName>
        <fullName evidence="4">Ectomycorrhiza-regulated small secreted protein</fullName>
    </recommendedName>
</protein>
<evidence type="ECO:0000313" key="3">
    <source>
        <dbReference type="Proteomes" id="UP001163846"/>
    </source>
</evidence>
<evidence type="ECO:0008006" key="4">
    <source>
        <dbReference type="Google" id="ProtNLM"/>
    </source>
</evidence>
<dbReference type="AlphaFoldDB" id="A0AA38P5M8"/>
<gene>
    <name evidence="2" type="ORF">F5878DRAFT_643417</name>
</gene>
<evidence type="ECO:0000256" key="1">
    <source>
        <dbReference type="SAM" id="SignalP"/>
    </source>
</evidence>
<keyword evidence="1" id="KW-0732">Signal</keyword>
<keyword evidence="3" id="KW-1185">Reference proteome</keyword>
<comment type="caution">
    <text evidence="2">The sequence shown here is derived from an EMBL/GenBank/DDBJ whole genome shotgun (WGS) entry which is preliminary data.</text>
</comment>
<organism evidence="2 3">
    <name type="scientific">Lentinula raphanica</name>
    <dbReference type="NCBI Taxonomy" id="153919"/>
    <lineage>
        <taxon>Eukaryota</taxon>
        <taxon>Fungi</taxon>
        <taxon>Dikarya</taxon>
        <taxon>Basidiomycota</taxon>
        <taxon>Agaricomycotina</taxon>
        <taxon>Agaricomycetes</taxon>
        <taxon>Agaricomycetidae</taxon>
        <taxon>Agaricales</taxon>
        <taxon>Marasmiineae</taxon>
        <taxon>Omphalotaceae</taxon>
        <taxon>Lentinula</taxon>
    </lineage>
</organism>
<proteinExistence type="predicted"/>
<feature type="signal peptide" evidence="1">
    <location>
        <begin position="1"/>
        <end position="22"/>
    </location>
</feature>
<sequence>MHLLSSALWAVFILCLVQNIDGTPVPADSERAGVRSTEQAVRGASVPIEQKASDTVNLTILFSSCTLLNEQSKDTAIIDFTVQVRTEGQVPEDISNTIITVCDMALDKLDGKKKRVIEIKPNAIINQDVSIVRGHYSFKLKAVMGQGKPSQSCPYLNPCVVDFRRISDVSGTWVVKSAVTNKQFVHLVNPPMEPETMQVGSLNHFVFGGVSDELGELYAKVLTIWVGPWMGSQRPEILNPIVNPPVFGHLVRLFFRFTDFRYRDVWTVMSHSEKKTLKLKRKTLEVLESLQPHATGSSS</sequence>
<accession>A0AA38P5M8</accession>
<evidence type="ECO:0000313" key="2">
    <source>
        <dbReference type="EMBL" id="KAJ3836590.1"/>
    </source>
</evidence>
<name>A0AA38P5M8_9AGAR</name>
<dbReference type="Proteomes" id="UP001163846">
    <property type="component" value="Unassembled WGS sequence"/>
</dbReference>
<feature type="chain" id="PRO_5041419293" description="Ectomycorrhiza-regulated small secreted protein" evidence="1">
    <location>
        <begin position="23"/>
        <end position="299"/>
    </location>
</feature>
<reference evidence="2" key="1">
    <citation type="submission" date="2022-08" db="EMBL/GenBank/DDBJ databases">
        <authorList>
            <consortium name="DOE Joint Genome Institute"/>
            <person name="Min B."/>
            <person name="Riley R."/>
            <person name="Sierra-Patev S."/>
            <person name="Naranjo-Ortiz M."/>
            <person name="Looney B."/>
            <person name="Konkel Z."/>
            <person name="Slot J.C."/>
            <person name="Sakamoto Y."/>
            <person name="Steenwyk J.L."/>
            <person name="Rokas A."/>
            <person name="Carro J."/>
            <person name="Camarero S."/>
            <person name="Ferreira P."/>
            <person name="Molpeceres G."/>
            <person name="Ruiz-Duenas F.J."/>
            <person name="Serrano A."/>
            <person name="Henrissat B."/>
            <person name="Drula E."/>
            <person name="Hughes K.W."/>
            <person name="Mata J.L."/>
            <person name="Ishikawa N.K."/>
            <person name="Vargas-Isla R."/>
            <person name="Ushijima S."/>
            <person name="Smith C.A."/>
            <person name="Ahrendt S."/>
            <person name="Andreopoulos W."/>
            <person name="He G."/>
            <person name="Labutti K."/>
            <person name="Lipzen A."/>
            <person name="Ng V."/>
            <person name="Sandor L."/>
            <person name="Barry K."/>
            <person name="Martinez A.T."/>
            <person name="Xiao Y."/>
            <person name="Gibbons J.G."/>
            <person name="Terashima K."/>
            <person name="Hibbett D.S."/>
            <person name="Grigoriev I.V."/>
        </authorList>
    </citation>
    <scope>NUCLEOTIDE SEQUENCE</scope>
    <source>
        <strain evidence="2">TFB9207</strain>
    </source>
</reference>
<dbReference type="EMBL" id="MU806308">
    <property type="protein sequence ID" value="KAJ3836590.1"/>
    <property type="molecule type" value="Genomic_DNA"/>
</dbReference>